<evidence type="ECO:0000259" key="1">
    <source>
        <dbReference type="PROSITE" id="PS50878"/>
    </source>
</evidence>
<dbReference type="PANTHER" id="PTHR33064">
    <property type="entry name" value="POL PROTEIN"/>
    <property type="match status" value="1"/>
</dbReference>
<dbReference type="SUPFAM" id="SSF56672">
    <property type="entry name" value="DNA/RNA polymerases"/>
    <property type="match status" value="1"/>
</dbReference>
<proteinExistence type="predicted"/>
<protein>
    <submittedName>
        <fullName evidence="2">Retrovirus-related Pol polyprotein from transposon opus</fullName>
    </submittedName>
</protein>
<dbReference type="Gene3D" id="3.30.70.270">
    <property type="match status" value="1"/>
</dbReference>
<evidence type="ECO:0000313" key="3">
    <source>
        <dbReference type="Proteomes" id="UP000499080"/>
    </source>
</evidence>
<dbReference type="Gene3D" id="3.10.10.10">
    <property type="entry name" value="HIV Type 1 Reverse Transcriptase, subunit A, domain 1"/>
    <property type="match status" value="1"/>
</dbReference>
<dbReference type="InterPro" id="IPR000477">
    <property type="entry name" value="RT_dom"/>
</dbReference>
<dbReference type="OrthoDB" id="6429476at2759"/>
<accession>A0A4Y2ECR4</accession>
<feature type="domain" description="Reverse transcriptase" evidence="1">
    <location>
        <begin position="56"/>
        <end position="233"/>
    </location>
</feature>
<dbReference type="InterPro" id="IPR051320">
    <property type="entry name" value="Viral_Replic_Matur_Polypro"/>
</dbReference>
<dbReference type="EMBL" id="BGPR01000553">
    <property type="protein sequence ID" value="GBM26069.1"/>
    <property type="molecule type" value="Genomic_DNA"/>
</dbReference>
<dbReference type="InterPro" id="IPR043128">
    <property type="entry name" value="Rev_trsase/Diguanyl_cyclase"/>
</dbReference>
<dbReference type="InterPro" id="IPR043502">
    <property type="entry name" value="DNA/RNA_pol_sf"/>
</dbReference>
<name>A0A4Y2ECR4_ARAVE</name>
<comment type="caution">
    <text evidence="2">The sequence shown here is derived from an EMBL/GenBank/DDBJ whole genome shotgun (WGS) entry which is preliminary data.</text>
</comment>
<dbReference type="Proteomes" id="UP000499080">
    <property type="component" value="Unassembled WGS sequence"/>
</dbReference>
<keyword evidence="3" id="KW-1185">Reference proteome</keyword>
<dbReference type="PROSITE" id="PS50878">
    <property type="entry name" value="RT_POL"/>
    <property type="match status" value="1"/>
</dbReference>
<organism evidence="2 3">
    <name type="scientific">Araneus ventricosus</name>
    <name type="common">Orbweaver spider</name>
    <name type="synonym">Epeira ventricosa</name>
    <dbReference type="NCBI Taxonomy" id="182803"/>
    <lineage>
        <taxon>Eukaryota</taxon>
        <taxon>Metazoa</taxon>
        <taxon>Ecdysozoa</taxon>
        <taxon>Arthropoda</taxon>
        <taxon>Chelicerata</taxon>
        <taxon>Arachnida</taxon>
        <taxon>Araneae</taxon>
        <taxon>Araneomorphae</taxon>
        <taxon>Entelegynae</taxon>
        <taxon>Araneoidea</taxon>
        <taxon>Araneidae</taxon>
        <taxon>Araneus</taxon>
    </lineage>
</organism>
<dbReference type="PANTHER" id="PTHR33064:SF37">
    <property type="entry name" value="RIBONUCLEASE H"/>
    <property type="match status" value="1"/>
</dbReference>
<sequence>MLSEFLDITNPSFVGKSVTYDTVHYIIACGPPVKSKPRRLHPKLYDAVRAEFEFLLTQGIIRPSKSPWNSSLHVVPKSDSTVRPVGDYRKLNAVTEFDSYPMPYLHYFAHALYGKKIFSKVDNFKEFNQIPIADCDIPKTSVTTPWGLYEYTRLCFGLTNAPQTFMRFIHEVLRGLNFCFVYLDDILYFYDNTEERTSNLRAIFQRLSSYGLKLSVSKCVFGVTEFVFIGNLIQKAADLQFLLTEFLKGSTGRKDSWQINWTPEASEAFHSCKQALADATLLAHPPPSATPDLHVDAYDFTIGGALHQVVYSELQPLAFFSRKLTPEESSYSAMNHELLAIYLDIRHFRNMLGARQSTVFTYHKPLT</sequence>
<dbReference type="CDD" id="cd01647">
    <property type="entry name" value="RT_LTR"/>
    <property type="match status" value="1"/>
</dbReference>
<dbReference type="Pfam" id="PF00078">
    <property type="entry name" value="RVT_1"/>
    <property type="match status" value="1"/>
</dbReference>
<gene>
    <name evidence="2" type="primary">pol_1882</name>
    <name evidence="2" type="ORF">AVEN_12833_1</name>
</gene>
<evidence type="ECO:0000313" key="2">
    <source>
        <dbReference type="EMBL" id="GBM26069.1"/>
    </source>
</evidence>
<dbReference type="AlphaFoldDB" id="A0A4Y2ECR4"/>
<dbReference type="GO" id="GO:0071897">
    <property type="term" value="P:DNA biosynthetic process"/>
    <property type="evidence" value="ECO:0007669"/>
    <property type="project" value="UniProtKB-ARBA"/>
</dbReference>
<reference evidence="2 3" key="1">
    <citation type="journal article" date="2019" name="Sci. Rep.">
        <title>Orb-weaving spider Araneus ventricosus genome elucidates the spidroin gene catalogue.</title>
        <authorList>
            <person name="Kono N."/>
            <person name="Nakamura H."/>
            <person name="Ohtoshi R."/>
            <person name="Moran D.A.P."/>
            <person name="Shinohara A."/>
            <person name="Yoshida Y."/>
            <person name="Fujiwara M."/>
            <person name="Mori M."/>
            <person name="Tomita M."/>
            <person name="Arakawa K."/>
        </authorList>
    </citation>
    <scope>NUCLEOTIDE SEQUENCE [LARGE SCALE GENOMIC DNA]</scope>
</reference>
<dbReference type="InterPro" id="IPR041577">
    <property type="entry name" value="RT_RNaseH_2"/>
</dbReference>
<dbReference type="Pfam" id="PF17919">
    <property type="entry name" value="RT_RNaseH_2"/>
    <property type="match status" value="1"/>
</dbReference>